<keyword evidence="5" id="KW-1133">Transmembrane helix</keyword>
<dbReference type="EMBL" id="STFF01000003">
    <property type="protein sequence ID" value="THU39656.1"/>
    <property type="molecule type" value="Genomic_DNA"/>
</dbReference>
<dbReference type="InterPro" id="IPR009057">
    <property type="entry name" value="Homeodomain-like_sf"/>
</dbReference>
<dbReference type="Proteomes" id="UP000306918">
    <property type="component" value="Unassembled WGS sequence"/>
</dbReference>
<gene>
    <name evidence="7" type="ORF">FAM09_14260</name>
</gene>
<sequence length="228" mass="26132">MKILSWTFHFLFFHFYFLISFVVILEQRFQIHPMPKTKQFDENEVLMKAKELFSEKGYNGTSMDDLVQATGLSRSSIYDTFGDKHGLFLKSLNHYRNSQQGDMEKQCAKTDSPKKKIRSIFDYTIKNILSDKDRKGCLLINVSMELSAVDKEVAAVSLSNMEDMEQIFGSLVKEGQSKGEISKKFTPKALGRYLYSSLIGLRVTGMNRPDIDTLREIVKLALSILDVE</sequence>
<name>A0A4V4H198_9BACT</name>
<evidence type="ECO:0000256" key="4">
    <source>
        <dbReference type="PROSITE-ProRule" id="PRU00335"/>
    </source>
</evidence>
<dbReference type="Pfam" id="PF16925">
    <property type="entry name" value="TetR_C_13"/>
    <property type="match status" value="1"/>
</dbReference>
<keyword evidence="5" id="KW-0472">Membrane</keyword>
<evidence type="ECO:0000256" key="5">
    <source>
        <dbReference type="SAM" id="Phobius"/>
    </source>
</evidence>
<keyword evidence="2 4" id="KW-0238">DNA-binding</keyword>
<evidence type="ECO:0000313" key="8">
    <source>
        <dbReference type="Proteomes" id="UP000306918"/>
    </source>
</evidence>
<dbReference type="PRINTS" id="PR00455">
    <property type="entry name" value="HTHTETR"/>
</dbReference>
<dbReference type="SUPFAM" id="SSF46689">
    <property type="entry name" value="Homeodomain-like"/>
    <property type="match status" value="1"/>
</dbReference>
<keyword evidence="8" id="KW-1185">Reference proteome</keyword>
<dbReference type="InterPro" id="IPR011075">
    <property type="entry name" value="TetR_C"/>
</dbReference>
<dbReference type="Gene3D" id="1.10.10.60">
    <property type="entry name" value="Homeodomain-like"/>
    <property type="match status" value="1"/>
</dbReference>
<dbReference type="Pfam" id="PF00440">
    <property type="entry name" value="TetR_N"/>
    <property type="match status" value="1"/>
</dbReference>
<evidence type="ECO:0000256" key="2">
    <source>
        <dbReference type="ARBA" id="ARBA00023125"/>
    </source>
</evidence>
<feature type="DNA-binding region" description="H-T-H motif" evidence="4">
    <location>
        <begin position="62"/>
        <end position="81"/>
    </location>
</feature>
<dbReference type="AlphaFoldDB" id="A0A4V4H198"/>
<dbReference type="PANTHER" id="PTHR47506:SF10">
    <property type="entry name" value="TRANSCRIPTIONAL REGULATORY PROTEIN"/>
    <property type="match status" value="1"/>
</dbReference>
<feature type="transmembrane region" description="Helical" evidence="5">
    <location>
        <begin position="6"/>
        <end position="25"/>
    </location>
</feature>
<evidence type="ECO:0000259" key="6">
    <source>
        <dbReference type="PROSITE" id="PS50977"/>
    </source>
</evidence>
<dbReference type="PANTHER" id="PTHR47506">
    <property type="entry name" value="TRANSCRIPTIONAL REGULATORY PROTEIN"/>
    <property type="match status" value="1"/>
</dbReference>
<dbReference type="PROSITE" id="PS50977">
    <property type="entry name" value="HTH_TETR_2"/>
    <property type="match status" value="1"/>
</dbReference>
<protein>
    <submittedName>
        <fullName evidence="7">TetR/AcrR family transcriptional regulator</fullName>
    </submittedName>
</protein>
<dbReference type="InterPro" id="IPR001647">
    <property type="entry name" value="HTH_TetR"/>
</dbReference>
<evidence type="ECO:0000256" key="1">
    <source>
        <dbReference type="ARBA" id="ARBA00023015"/>
    </source>
</evidence>
<proteinExistence type="predicted"/>
<accession>A0A4V4H198</accession>
<dbReference type="GO" id="GO:0003677">
    <property type="term" value="F:DNA binding"/>
    <property type="evidence" value="ECO:0007669"/>
    <property type="project" value="UniProtKB-UniRule"/>
</dbReference>
<dbReference type="InterPro" id="IPR036271">
    <property type="entry name" value="Tet_transcr_reg_TetR-rel_C_sf"/>
</dbReference>
<dbReference type="OrthoDB" id="9795242at2"/>
<feature type="domain" description="HTH tetR-type" evidence="6">
    <location>
        <begin position="39"/>
        <end position="99"/>
    </location>
</feature>
<keyword evidence="5" id="KW-0812">Transmembrane</keyword>
<comment type="caution">
    <text evidence="7">The sequence shown here is derived from an EMBL/GenBank/DDBJ whole genome shotgun (WGS) entry which is preliminary data.</text>
</comment>
<keyword evidence="3" id="KW-0804">Transcription</keyword>
<organism evidence="7 8">
    <name type="scientific">Niastella caeni</name>
    <dbReference type="NCBI Taxonomy" id="2569763"/>
    <lineage>
        <taxon>Bacteria</taxon>
        <taxon>Pseudomonadati</taxon>
        <taxon>Bacteroidota</taxon>
        <taxon>Chitinophagia</taxon>
        <taxon>Chitinophagales</taxon>
        <taxon>Chitinophagaceae</taxon>
        <taxon>Niastella</taxon>
    </lineage>
</organism>
<dbReference type="SUPFAM" id="SSF48498">
    <property type="entry name" value="Tetracyclin repressor-like, C-terminal domain"/>
    <property type="match status" value="1"/>
</dbReference>
<evidence type="ECO:0000256" key="3">
    <source>
        <dbReference type="ARBA" id="ARBA00023163"/>
    </source>
</evidence>
<evidence type="ECO:0000313" key="7">
    <source>
        <dbReference type="EMBL" id="THU39656.1"/>
    </source>
</evidence>
<keyword evidence="1" id="KW-0805">Transcription regulation</keyword>
<reference evidence="7 8" key="1">
    <citation type="submission" date="2019-04" db="EMBL/GenBank/DDBJ databases">
        <title>Niastella caeni sp. nov., isolated from activated sludge.</title>
        <authorList>
            <person name="Sheng M."/>
        </authorList>
    </citation>
    <scope>NUCLEOTIDE SEQUENCE [LARGE SCALE GENOMIC DNA]</scope>
    <source>
        <strain evidence="7 8">HX-2-15</strain>
    </source>
</reference>
<dbReference type="Gene3D" id="1.10.357.10">
    <property type="entry name" value="Tetracycline Repressor, domain 2"/>
    <property type="match status" value="1"/>
</dbReference>